<feature type="coiled-coil region" evidence="1">
    <location>
        <begin position="466"/>
        <end position="493"/>
    </location>
</feature>
<feature type="compositionally biased region" description="Basic and acidic residues" evidence="2">
    <location>
        <begin position="446"/>
        <end position="456"/>
    </location>
</feature>
<dbReference type="Proteomes" id="UP000267821">
    <property type="component" value="Unassembled WGS sequence"/>
</dbReference>
<feature type="compositionally biased region" description="Basic and acidic residues" evidence="2">
    <location>
        <begin position="87"/>
        <end position="103"/>
    </location>
</feature>
<feature type="region of interest" description="Disordered" evidence="2">
    <location>
        <begin position="249"/>
        <end position="292"/>
    </location>
</feature>
<feature type="region of interest" description="Disordered" evidence="2">
    <location>
        <begin position="446"/>
        <end position="465"/>
    </location>
</feature>
<evidence type="ECO:0000313" key="4">
    <source>
        <dbReference type="Proteomes" id="UP000267821"/>
    </source>
</evidence>
<dbReference type="STRING" id="1051890.A0A3N4LXH4"/>
<dbReference type="EMBL" id="ML121535">
    <property type="protein sequence ID" value="RPB26279.1"/>
    <property type="molecule type" value="Genomic_DNA"/>
</dbReference>
<feature type="region of interest" description="Disordered" evidence="2">
    <location>
        <begin position="845"/>
        <end position="883"/>
    </location>
</feature>
<evidence type="ECO:0000313" key="3">
    <source>
        <dbReference type="EMBL" id="RPB26279.1"/>
    </source>
</evidence>
<accession>A0A3N4LXH4</accession>
<feature type="compositionally biased region" description="Basic and acidic residues" evidence="2">
    <location>
        <begin position="169"/>
        <end position="207"/>
    </location>
</feature>
<dbReference type="OrthoDB" id="5380206at2759"/>
<protein>
    <submittedName>
        <fullName evidence="3">Uncharacterized protein</fullName>
    </submittedName>
</protein>
<gene>
    <name evidence="3" type="ORF">L211DRAFT_901149</name>
</gene>
<reference evidence="3 4" key="1">
    <citation type="journal article" date="2018" name="Nat. Ecol. Evol.">
        <title>Pezizomycetes genomes reveal the molecular basis of ectomycorrhizal truffle lifestyle.</title>
        <authorList>
            <person name="Murat C."/>
            <person name="Payen T."/>
            <person name="Noel B."/>
            <person name="Kuo A."/>
            <person name="Morin E."/>
            <person name="Chen J."/>
            <person name="Kohler A."/>
            <person name="Krizsan K."/>
            <person name="Balestrini R."/>
            <person name="Da Silva C."/>
            <person name="Montanini B."/>
            <person name="Hainaut M."/>
            <person name="Levati E."/>
            <person name="Barry K.W."/>
            <person name="Belfiori B."/>
            <person name="Cichocki N."/>
            <person name="Clum A."/>
            <person name="Dockter R.B."/>
            <person name="Fauchery L."/>
            <person name="Guy J."/>
            <person name="Iotti M."/>
            <person name="Le Tacon F."/>
            <person name="Lindquist E.A."/>
            <person name="Lipzen A."/>
            <person name="Malagnac F."/>
            <person name="Mello A."/>
            <person name="Molinier V."/>
            <person name="Miyauchi S."/>
            <person name="Poulain J."/>
            <person name="Riccioni C."/>
            <person name="Rubini A."/>
            <person name="Sitrit Y."/>
            <person name="Splivallo R."/>
            <person name="Traeger S."/>
            <person name="Wang M."/>
            <person name="Zifcakova L."/>
            <person name="Wipf D."/>
            <person name="Zambonelli A."/>
            <person name="Paolocci F."/>
            <person name="Nowrousian M."/>
            <person name="Ottonello S."/>
            <person name="Baldrian P."/>
            <person name="Spatafora J.W."/>
            <person name="Henrissat B."/>
            <person name="Nagy L.G."/>
            <person name="Aury J.M."/>
            <person name="Wincker P."/>
            <person name="Grigoriev I.V."/>
            <person name="Bonfante P."/>
            <person name="Martin F.M."/>
        </authorList>
    </citation>
    <scope>NUCLEOTIDE SEQUENCE [LARGE SCALE GENOMIC DNA]</scope>
    <source>
        <strain evidence="3 4">ATCC MYA-4762</strain>
    </source>
</reference>
<evidence type="ECO:0000256" key="1">
    <source>
        <dbReference type="SAM" id="Coils"/>
    </source>
</evidence>
<feature type="compositionally biased region" description="Basic and acidic residues" evidence="2">
    <location>
        <begin position="145"/>
        <end position="158"/>
    </location>
</feature>
<proteinExistence type="predicted"/>
<feature type="compositionally biased region" description="Basic and acidic residues" evidence="2">
    <location>
        <begin position="1126"/>
        <end position="1137"/>
    </location>
</feature>
<organism evidence="3 4">
    <name type="scientific">Terfezia boudieri ATCC MYA-4762</name>
    <dbReference type="NCBI Taxonomy" id="1051890"/>
    <lineage>
        <taxon>Eukaryota</taxon>
        <taxon>Fungi</taxon>
        <taxon>Dikarya</taxon>
        <taxon>Ascomycota</taxon>
        <taxon>Pezizomycotina</taxon>
        <taxon>Pezizomycetes</taxon>
        <taxon>Pezizales</taxon>
        <taxon>Pezizaceae</taxon>
        <taxon>Terfezia</taxon>
    </lineage>
</organism>
<name>A0A3N4LXH4_9PEZI</name>
<dbReference type="AlphaFoldDB" id="A0A3N4LXH4"/>
<keyword evidence="4" id="KW-1185">Reference proteome</keyword>
<feature type="compositionally biased region" description="Polar residues" evidence="2">
    <location>
        <begin position="249"/>
        <end position="266"/>
    </location>
</feature>
<evidence type="ECO:0000256" key="2">
    <source>
        <dbReference type="SAM" id="MobiDB-lite"/>
    </source>
</evidence>
<keyword evidence="1" id="KW-0175">Coiled coil</keyword>
<feature type="compositionally biased region" description="Low complexity" evidence="2">
    <location>
        <begin position="28"/>
        <end position="38"/>
    </location>
</feature>
<dbReference type="InParanoid" id="A0A3N4LXH4"/>
<feature type="region of interest" description="Disordered" evidence="2">
    <location>
        <begin position="134"/>
        <end position="223"/>
    </location>
</feature>
<feature type="region of interest" description="Disordered" evidence="2">
    <location>
        <begin position="1108"/>
        <end position="1163"/>
    </location>
</feature>
<feature type="compositionally biased region" description="Low complexity" evidence="2">
    <location>
        <begin position="845"/>
        <end position="863"/>
    </location>
</feature>
<feature type="region of interest" description="Disordered" evidence="2">
    <location>
        <begin position="1"/>
        <end position="47"/>
    </location>
</feature>
<feature type="compositionally biased region" description="Polar residues" evidence="2">
    <location>
        <begin position="872"/>
        <end position="883"/>
    </location>
</feature>
<feature type="region of interest" description="Disordered" evidence="2">
    <location>
        <begin position="60"/>
        <end position="120"/>
    </location>
</feature>
<sequence length="1163" mass="129762">MHSGWQFERPSRPIGWLLKDPRNKLSSDHSPASHSASDVDVLTRPKTNKNRTLFLFIQRPYQAPAAHPSEKRTTVKSQHLRLAPMADRGRGRGRDPHDREGSGRGRGRGAPNDRPYRDYNSLDWERDERFDFRDDRKRAGGGGDDDWRDRRERREPHPLPHPQPPPGFHRRDGDFIAPSRQDRPVPPKPPSREGSRESTSRAAKVRDQSSVVPSPRERGMIDKPAAISRPVGQPIQSAGAIIQTFTREVQAQSPVRRASSISNHNEPSPVGKSITHPSPKHQRDNSNTAPMGEAVQGPLAAAAIASWLQAMMHQQQQQQGDGDQQFILAELIQNASYTHYRHLTCEQEYRAAQAETAKHSTHFPQFPAIRERYTSAEKKKETAYYEAKKEAIEAAAKLNLFLQSLTSFVVSKRNNTDTSKDALRLSKDAVRVAEEAKRGVDNIDQRFKKHVERESSKPPAADSEALKRLQDEVKQLKAGNQAMKLDLQQYKTDNEKAMKGYEERLERFLATQDGFRSDIGRMREEREVDKRGFNEVVEERKKEKESEMDIDTEPGKGAWKVGGMMEGVLSALEGRIMTMEKALTQIQAIKPELKASTSNTAIDTRLADAPPWLPPDFHNRWDALLAETRTIQEKLALCDKAVEKADIAMTSSHDAIAEEIGSLQDSIDKLTSQTTETSESLQKFTTKASSTLENLTSDTSSIMTTRLPEIKSQLQQELGAAWSETFGKLDTRVSVVEKNSTKHSQYIELLSRTVQPLPEKLNHLQSINERVNILENYRDAIEVTLQGLNNQMNNFQFKEIAEKVANLIGVQRVAVVEREINNLRAQVTGLNGLITAAHQGQKVQAQQAQAGKQPQQGQQAQGQMKIGESGPTMMNGTSAPAPSAQSVNTQQLQAMQTLQQQQYQQLSNNLQTSVNSARDINTRMTNLEGHFTNIQTLLTTMAQLPPRLSSLEKRVETQEGKISTVTASQIWTSIPSISNKVTTLETQMRAIDGAVNAVKESLSSAEGEMRKLHESMATVELKLANSEGERVRERVSASNSAAPALSAGFLEEYASGNLESLTSDLRDLRKQFETKVDHNLKQWASKVKENIQKINRDVKDLTTRVEEFAGSEEGQEGQRRVAGMRRRAELQGLEGREGSAVSGRGSRGGSMDVDPPERGGGGR</sequence>